<dbReference type="OrthoDB" id="10513941at2759"/>
<name>A0A6A6R674_9PEZI</name>
<gene>
    <name evidence="1" type="ORF">BU16DRAFT_522908</name>
</gene>
<dbReference type="EMBL" id="MU004183">
    <property type="protein sequence ID" value="KAF2500069.1"/>
    <property type="molecule type" value="Genomic_DNA"/>
</dbReference>
<dbReference type="AlphaFoldDB" id="A0A6A6R674"/>
<keyword evidence="2" id="KW-1185">Reference proteome</keyword>
<accession>A0A6A6R674</accession>
<organism evidence="1 2">
    <name type="scientific">Lophium mytilinum</name>
    <dbReference type="NCBI Taxonomy" id="390894"/>
    <lineage>
        <taxon>Eukaryota</taxon>
        <taxon>Fungi</taxon>
        <taxon>Dikarya</taxon>
        <taxon>Ascomycota</taxon>
        <taxon>Pezizomycotina</taxon>
        <taxon>Dothideomycetes</taxon>
        <taxon>Pleosporomycetidae</taxon>
        <taxon>Mytilinidiales</taxon>
        <taxon>Mytilinidiaceae</taxon>
        <taxon>Lophium</taxon>
    </lineage>
</organism>
<reference evidence="1" key="1">
    <citation type="journal article" date="2020" name="Stud. Mycol.">
        <title>101 Dothideomycetes genomes: a test case for predicting lifestyles and emergence of pathogens.</title>
        <authorList>
            <person name="Haridas S."/>
            <person name="Albert R."/>
            <person name="Binder M."/>
            <person name="Bloem J."/>
            <person name="Labutti K."/>
            <person name="Salamov A."/>
            <person name="Andreopoulos B."/>
            <person name="Baker S."/>
            <person name="Barry K."/>
            <person name="Bills G."/>
            <person name="Bluhm B."/>
            <person name="Cannon C."/>
            <person name="Castanera R."/>
            <person name="Culley D."/>
            <person name="Daum C."/>
            <person name="Ezra D."/>
            <person name="Gonzalez J."/>
            <person name="Henrissat B."/>
            <person name="Kuo A."/>
            <person name="Liang C."/>
            <person name="Lipzen A."/>
            <person name="Lutzoni F."/>
            <person name="Magnuson J."/>
            <person name="Mondo S."/>
            <person name="Nolan M."/>
            <person name="Ohm R."/>
            <person name="Pangilinan J."/>
            <person name="Park H.-J."/>
            <person name="Ramirez L."/>
            <person name="Alfaro M."/>
            <person name="Sun H."/>
            <person name="Tritt A."/>
            <person name="Yoshinaga Y."/>
            <person name="Zwiers L.-H."/>
            <person name="Turgeon B."/>
            <person name="Goodwin S."/>
            <person name="Spatafora J."/>
            <person name="Crous P."/>
            <person name="Grigoriev I."/>
        </authorList>
    </citation>
    <scope>NUCLEOTIDE SEQUENCE</scope>
    <source>
        <strain evidence="1">CBS 269.34</strain>
    </source>
</reference>
<proteinExistence type="predicted"/>
<sequence>MPKNVPVLISFLRDSALLAGGWTLDRLVEESTYENLAEVVCVVIPLLTASTYCVYKVTYCIARGLFISTKWVLQKTFAADRAADVTIEASSASTLSMPGQFTTPAGPNDRDNYASWASASQKICWGVRKGCLVAHKVVVATLFTVKNIVRTCGA</sequence>
<evidence type="ECO:0000313" key="2">
    <source>
        <dbReference type="Proteomes" id="UP000799750"/>
    </source>
</evidence>
<evidence type="ECO:0000313" key="1">
    <source>
        <dbReference type="EMBL" id="KAF2500069.1"/>
    </source>
</evidence>
<dbReference type="Proteomes" id="UP000799750">
    <property type="component" value="Unassembled WGS sequence"/>
</dbReference>
<protein>
    <submittedName>
        <fullName evidence="1">Uncharacterized protein</fullName>
    </submittedName>
</protein>